<dbReference type="AlphaFoldDB" id="A0A5N0UR17"/>
<reference evidence="2" key="1">
    <citation type="submission" date="2019-09" db="EMBL/GenBank/DDBJ databases">
        <authorList>
            <person name="Teo W.F.A."/>
            <person name="Duangmal K."/>
        </authorList>
    </citation>
    <scope>NUCLEOTIDE SEQUENCE [LARGE SCALE GENOMIC DNA]</scope>
    <source>
        <strain evidence="2">K81G1</strain>
    </source>
</reference>
<evidence type="ECO:0008006" key="4">
    <source>
        <dbReference type="Google" id="ProtNLM"/>
    </source>
</evidence>
<gene>
    <name evidence="2" type="ORF">FPZ12_035140</name>
</gene>
<dbReference type="RefSeq" id="WP_144750435.1">
    <property type="nucleotide sequence ID" value="NZ_VMNW02000079.1"/>
</dbReference>
<sequence>MAESLFSDEDAEREPEFGRQWRGYSEQEVDEYVRKMRTRAKRQGEALRQAEERLAGLNADLSVPLEVVGSGGIGARVERIVAQAEAEAREIRETAEKEAAQSRKEIEEEADTARRHREAAAKAAAEEARTMIAEAEAEVERLREVRKSLLEKLTEIGDKVDDITGRGKPTAPKPRAPLTKPKIGTTEPAASSN</sequence>
<feature type="region of interest" description="Disordered" evidence="1">
    <location>
        <begin position="92"/>
        <end position="126"/>
    </location>
</feature>
<dbReference type="Proteomes" id="UP000319769">
    <property type="component" value="Unassembled WGS sequence"/>
</dbReference>
<feature type="compositionally biased region" description="Basic and acidic residues" evidence="1">
    <location>
        <begin position="92"/>
        <end position="106"/>
    </location>
</feature>
<name>A0A5N0UR17_9PSEU</name>
<dbReference type="EMBL" id="VMNW02000079">
    <property type="protein sequence ID" value="KAA9153158.1"/>
    <property type="molecule type" value="Genomic_DNA"/>
</dbReference>
<evidence type="ECO:0000313" key="3">
    <source>
        <dbReference type="Proteomes" id="UP000319769"/>
    </source>
</evidence>
<evidence type="ECO:0000256" key="1">
    <source>
        <dbReference type="SAM" id="MobiDB-lite"/>
    </source>
</evidence>
<feature type="region of interest" description="Disordered" evidence="1">
    <location>
        <begin position="1"/>
        <end position="22"/>
    </location>
</feature>
<feature type="compositionally biased region" description="Acidic residues" evidence="1">
    <location>
        <begin position="1"/>
        <end position="13"/>
    </location>
</feature>
<accession>A0A5N0UR17</accession>
<comment type="caution">
    <text evidence="2">The sequence shown here is derived from an EMBL/GenBank/DDBJ whole genome shotgun (WGS) entry which is preliminary data.</text>
</comment>
<keyword evidence="3" id="KW-1185">Reference proteome</keyword>
<proteinExistence type="predicted"/>
<evidence type="ECO:0000313" key="2">
    <source>
        <dbReference type="EMBL" id="KAA9153158.1"/>
    </source>
</evidence>
<protein>
    <recommendedName>
        <fullName evidence="4">Antigen 84</fullName>
    </recommendedName>
</protein>
<feature type="region of interest" description="Disordered" evidence="1">
    <location>
        <begin position="160"/>
        <end position="193"/>
    </location>
</feature>
<organism evidence="2 3">
    <name type="scientific">Amycolatopsis acidicola</name>
    <dbReference type="NCBI Taxonomy" id="2596893"/>
    <lineage>
        <taxon>Bacteria</taxon>
        <taxon>Bacillati</taxon>
        <taxon>Actinomycetota</taxon>
        <taxon>Actinomycetes</taxon>
        <taxon>Pseudonocardiales</taxon>
        <taxon>Pseudonocardiaceae</taxon>
        <taxon>Amycolatopsis</taxon>
    </lineage>
</organism>